<dbReference type="EMBL" id="UYJE01000001">
    <property type="protein sequence ID" value="VDH88751.1"/>
    <property type="molecule type" value="Genomic_DNA"/>
</dbReference>
<dbReference type="AlphaFoldDB" id="A0A8B6BE90"/>
<evidence type="ECO:0000313" key="2">
    <source>
        <dbReference type="Proteomes" id="UP000596742"/>
    </source>
</evidence>
<keyword evidence="2" id="KW-1185">Reference proteome</keyword>
<organism evidence="1 2">
    <name type="scientific">Mytilus galloprovincialis</name>
    <name type="common">Mediterranean mussel</name>
    <dbReference type="NCBI Taxonomy" id="29158"/>
    <lineage>
        <taxon>Eukaryota</taxon>
        <taxon>Metazoa</taxon>
        <taxon>Spiralia</taxon>
        <taxon>Lophotrochozoa</taxon>
        <taxon>Mollusca</taxon>
        <taxon>Bivalvia</taxon>
        <taxon>Autobranchia</taxon>
        <taxon>Pteriomorphia</taxon>
        <taxon>Mytilida</taxon>
        <taxon>Mytiloidea</taxon>
        <taxon>Mytilidae</taxon>
        <taxon>Mytilinae</taxon>
        <taxon>Mytilus</taxon>
    </lineage>
</organism>
<proteinExistence type="predicted"/>
<name>A0A8B6BE90_MYTGA</name>
<protein>
    <submittedName>
        <fullName evidence="1">Uncharacterized protein</fullName>
    </submittedName>
</protein>
<dbReference type="Proteomes" id="UP000596742">
    <property type="component" value="Unassembled WGS sequence"/>
</dbReference>
<evidence type="ECO:0000313" key="1">
    <source>
        <dbReference type="EMBL" id="VDH88751.1"/>
    </source>
</evidence>
<reference evidence="1" key="1">
    <citation type="submission" date="2018-11" db="EMBL/GenBank/DDBJ databases">
        <authorList>
            <person name="Alioto T."/>
            <person name="Alioto T."/>
        </authorList>
    </citation>
    <scope>NUCLEOTIDE SEQUENCE</scope>
</reference>
<sequence>MDYVHLCTLKGQRMHFLWKYMYFKKKKKLSNRMEFSEALLSRLYDGFIDFHIDLCAYKESSRQLFYDESLLPNERKVQY</sequence>
<gene>
    <name evidence="1" type="ORF">MGAL_10B004677</name>
</gene>
<comment type="caution">
    <text evidence="1">The sequence shown here is derived from an EMBL/GenBank/DDBJ whole genome shotgun (WGS) entry which is preliminary data.</text>
</comment>
<accession>A0A8B6BE90</accession>